<reference evidence="8 9" key="3">
    <citation type="submission" date="2020-02" db="EMBL/GenBank/DDBJ databases">
        <title>Newly sequenced genome of strain CSTR1 showed variability in Candidatus Kuenenia stuttgartiensis genomes.</title>
        <authorList>
            <person name="Ding C."/>
            <person name="Adrian L."/>
        </authorList>
    </citation>
    <scope>NUCLEOTIDE SEQUENCE [LARGE SCALE GENOMIC DNA]</scope>
    <source>
        <strain evidence="8 9">CSTR1</strain>
    </source>
</reference>
<evidence type="ECO:0000313" key="2">
    <source>
        <dbReference type="EMBL" id="CAJ72489.1"/>
    </source>
</evidence>
<dbReference type="Proteomes" id="UP000501926">
    <property type="component" value="Chromosome"/>
</dbReference>
<dbReference type="EMBL" id="CP049055">
    <property type="protein sequence ID" value="QII09745.1"/>
    <property type="molecule type" value="Genomic_DNA"/>
</dbReference>
<evidence type="ECO:0000313" key="5">
    <source>
        <dbReference type="EMBL" id="CAJ74072.1"/>
    </source>
</evidence>
<dbReference type="EMBL" id="CT030148">
    <property type="protein sequence ID" value="CAJ70751.1"/>
    <property type="molecule type" value="Genomic_DNA"/>
</dbReference>
<reference evidence="3" key="1">
    <citation type="journal article" date="2006" name="Nature">
        <title>Deciphering the evolution and metabolism of an anammox bacterium from a community genome.</title>
        <authorList>
            <person name="Strous M."/>
            <person name="Pelletier E."/>
            <person name="Mangenot S."/>
            <person name="Rattei T."/>
            <person name="Lehner A."/>
            <person name="Taylor M.W."/>
            <person name="Horn M."/>
            <person name="Daims H."/>
            <person name="Bartol-Mavel D."/>
            <person name="Wincker P."/>
            <person name="Barbe V."/>
            <person name="Fonknechten N."/>
            <person name="Vallenet D."/>
            <person name="Segurens B."/>
            <person name="Schenowitz-Truong C."/>
            <person name="Medigue C."/>
            <person name="Collingro A."/>
            <person name="Snel B."/>
            <person name="Dutilh B.E."/>
            <person name="OpDenCamp H.J.M."/>
            <person name="vanDerDrift C."/>
            <person name="Cirpus I."/>
            <person name="vanDePas-Schoonen K.T."/>
            <person name="Harhangi H.R."/>
            <person name="vanNiftrik L."/>
            <person name="Schmid M."/>
            <person name="Keltjens J."/>
            <person name="vanDeVossenberg J."/>
            <person name="Kartal B."/>
            <person name="Meier H."/>
            <person name="Frishman D."/>
            <person name="Huynen M.A."/>
            <person name="Mewes H."/>
            <person name="Weissenbach J."/>
            <person name="Jetten M.S.M."/>
            <person name="Wagner M."/>
            <person name="LePaslier D."/>
        </authorList>
    </citation>
    <scope>NUCLEOTIDE SEQUENCE</scope>
</reference>
<dbReference type="AlphaFoldDB" id="Q1PXW5"/>
<evidence type="ECO:0000313" key="4">
    <source>
        <dbReference type="EMBL" id="CAJ72977.1"/>
    </source>
</evidence>
<dbReference type="EMBL" id="CT573072">
    <property type="protein sequence ID" value="CAJ72977.1"/>
    <property type="molecule type" value="Genomic_DNA"/>
</dbReference>
<accession>Q1PXW5</accession>
<reference evidence="3" key="2">
    <citation type="submission" date="2006-01" db="EMBL/GenBank/DDBJ databases">
        <authorList>
            <person name="Genoscope"/>
        </authorList>
    </citation>
    <scope>NUCLEOTIDE SEQUENCE</scope>
</reference>
<gene>
    <name evidence="8" type="ORF">KsCSTR_03650</name>
    <name evidence="1" type="ORF">kusta0006</name>
    <name evidence="2" type="ORF">kustd1744</name>
    <name evidence="3" type="ORF">kustd2124</name>
    <name evidence="4" type="ORF">kustd2232</name>
    <name evidence="5" type="ORF">kuste3312</name>
    <name evidence="6" type="ORF">kuste3616</name>
    <name evidence="7" type="ORF">kuste4557</name>
</gene>
<dbReference type="EMBL" id="CT573071">
    <property type="protein sequence ID" value="CAJ74379.1"/>
    <property type="molecule type" value="Genomic_DNA"/>
</dbReference>
<evidence type="ECO:0000313" key="3">
    <source>
        <dbReference type="EMBL" id="CAJ72869.1"/>
    </source>
</evidence>
<name>Q1PXW5_KUEST</name>
<evidence type="ECO:0000313" key="1">
    <source>
        <dbReference type="EMBL" id="CAJ70751.1"/>
    </source>
</evidence>
<proteinExistence type="predicted"/>
<dbReference type="EMBL" id="CT573072">
    <property type="protein sequence ID" value="CAJ72869.1"/>
    <property type="molecule type" value="Genomic_DNA"/>
</dbReference>
<sequence>MRHGLICIFDFVRNYVSYIFLISKKFRCVPKKMCLFKKKFCPLFERLLFLTSPLL</sequence>
<dbReference type="EMBL" id="CT573071">
    <property type="protein sequence ID" value="CAJ75319.1"/>
    <property type="molecule type" value="Genomic_DNA"/>
</dbReference>
<protein>
    <submittedName>
        <fullName evidence="3">Uncharacterized protein</fullName>
    </submittedName>
</protein>
<organism evidence="3">
    <name type="scientific">Kuenenia stuttgartiensis</name>
    <dbReference type="NCBI Taxonomy" id="174633"/>
    <lineage>
        <taxon>Bacteria</taxon>
        <taxon>Pseudomonadati</taxon>
        <taxon>Planctomycetota</taxon>
        <taxon>Candidatus Brocadiia</taxon>
        <taxon>Candidatus Brocadiales</taxon>
        <taxon>Candidatus Brocadiaceae</taxon>
        <taxon>Candidatus Kuenenia</taxon>
    </lineage>
</organism>
<dbReference type="EMBL" id="CT573072">
    <property type="protein sequence ID" value="CAJ72489.1"/>
    <property type="molecule type" value="Genomic_DNA"/>
</dbReference>
<dbReference type="EMBL" id="CT573071">
    <property type="protein sequence ID" value="CAJ74072.1"/>
    <property type="molecule type" value="Genomic_DNA"/>
</dbReference>
<evidence type="ECO:0000313" key="9">
    <source>
        <dbReference type="Proteomes" id="UP000501926"/>
    </source>
</evidence>
<evidence type="ECO:0000313" key="8">
    <source>
        <dbReference type="EMBL" id="QII09745.1"/>
    </source>
</evidence>
<evidence type="ECO:0000313" key="7">
    <source>
        <dbReference type="EMBL" id="CAJ75319.1"/>
    </source>
</evidence>
<evidence type="ECO:0000313" key="6">
    <source>
        <dbReference type="EMBL" id="CAJ74379.1"/>
    </source>
</evidence>